<dbReference type="Gene3D" id="3.30.70.3290">
    <property type="match status" value="1"/>
</dbReference>
<dbReference type="InterPro" id="IPR042104">
    <property type="entry name" value="PKS_dehydratase_sf"/>
</dbReference>
<dbReference type="Pfam" id="PF16197">
    <property type="entry name" value="KAsynt_C_assoc"/>
    <property type="match status" value="1"/>
</dbReference>
<evidence type="ECO:0000313" key="7">
    <source>
        <dbReference type="Proteomes" id="UP000504618"/>
    </source>
</evidence>
<reference evidence="8" key="1">
    <citation type="submission" date="2025-08" db="UniProtKB">
        <authorList>
            <consortium name="RefSeq"/>
        </authorList>
    </citation>
    <scope>IDENTIFICATION</scope>
    <source>
        <tissue evidence="8">Whole body</tissue>
    </source>
</reference>
<dbReference type="UniPathway" id="UPA00094"/>
<evidence type="ECO:0000256" key="3">
    <source>
        <dbReference type="ARBA" id="ARBA00022679"/>
    </source>
</evidence>
<dbReference type="GeneID" id="112459092"/>
<dbReference type="InterPro" id="IPR014043">
    <property type="entry name" value="Acyl_transferase_dom"/>
</dbReference>
<keyword evidence="3" id="KW-0808">Transferase</keyword>
<dbReference type="Pfam" id="PF00109">
    <property type="entry name" value="ketoacyl-synt"/>
    <property type="match status" value="1"/>
</dbReference>
<dbReference type="InterPro" id="IPR032821">
    <property type="entry name" value="PKS_assoc"/>
</dbReference>
<dbReference type="PANTHER" id="PTHR43775">
    <property type="entry name" value="FATTY ACID SYNTHASE"/>
    <property type="match status" value="1"/>
</dbReference>
<evidence type="ECO:0000256" key="2">
    <source>
        <dbReference type="ARBA" id="ARBA00022553"/>
    </source>
</evidence>
<evidence type="ECO:0000256" key="4">
    <source>
        <dbReference type="PROSITE-ProRule" id="PRU01363"/>
    </source>
</evidence>
<keyword evidence="7" id="KW-1185">Reference proteome</keyword>
<feature type="active site" description="Proton donor; for dehydratase activity" evidence="4">
    <location>
        <position position="979"/>
    </location>
</feature>
<dbReference type="Gene3D" id="3.40.47.10">
    <property type="match status" value="1"/>
</dbReference>
<feature type="active site" description="Proton acceptor; for dehydratase activity" evidence="4">
    <location>
        <position position="828"/>
    </location>
</feature>
<dbReference type="PROSITE" id="PS52004">
    <property type="entry name" value="KS3_2"/>
    <property type="match status" value="1"/>
</dbReference>
<evidence type="ECO:0000259" key="6">
    <source>
        <dbReference type="PROSITE" id="PS52019"/>
    </source>
</evidence>
<dbReference type="SUPFAM" id="SSF55048">
    <property type="entry name" value="Probable ACP-binding domain of malonyl-CoA ACP transacylase"/>
    <property type="match status" value="1"/>
</dbReference>
<dbReference type="SMART" id="SM00825">
    <property type="entry name" value="PKS_KS"/>
    <property type="match status" value="1"/>
</dbReference>
<dbReference type="InterPro" id="IPR016039">
    <property type="entry name" value="Thiolase-like"/>
</dbReference>
<dbReference type="AlphaFoldDB" id="A0A6J1Q928"/>
<dbReference type="Pfam" id="PF02801">
    <property type="entry name" value="Ketoacyl-synt_C"/>
    <property type="match status" value="1"/>
</dbReference>
<dbReference type="GO" id="GO:0004312">
    <property type="term" value="F:fatty acid synthase activity"/>
    <property type="evidence" value="ECO:0007669"/>
    <property type="project" value="TreeGrafter"/>
</dbReference>
<feature type="region of interest" description="N-terminal hotdog fold" evidence="4">
    <location>
        <begin position="798"/>
        <end position="917"/>
    </location>
</feature>
<dbReference type="GO" id="GO:0006633">
    <property type="term" value="P:fatty acid biosynthetic process"/>
    <property type="evidence" value="ECO:0007669"/>
    <property type="project" value="UniProtKB-UniPathway"/>
</dbReference>
<dbReference type="Proteomes" id="UP000504618">
    <property type="component" value="Unplaced"/>
</dbReference>
<dbReference type="SUPFAM" id="SSF52151">
    <property type="entry name" value="FabD/lysophospholipase-like"/>
    <property type="match status" value="1"/>
</dbReference>
<dbReference type="InterPro" id="IPR050091">
    <property type="entry name" value="PKS_NRPS_Biosynth_Enz"/>
</dbReference>
<dbReference type="InterPro" id="IPR049900">
    <property type="entry name" value="PKS_mFAS_DH"/>
</dbReference>
<dbReference type="InterPro" id="IPR016036">
    <property type="entry name" value="Malonyl_transacylase_ACP-bd"/>
</dbReference>
<evidence type="ECO:0000256" key="1">
    <source>
        <dbReference type="ARBA" id="ARBA00022450"/>
    </source>
</evidence>
<feature type="domain" description="Ketosynthase family 3 (KS3)" evidence="5">
    <location>
        <begin position="1"/>
        <end position="359"/>
    </location>
</feature>
<dbReference type="InterPro" id="IPR014030">
    <property type="entry name" value="Ketoacyl_synth_N"/>
</dbReference>
<dbReference type="Gene3D" id="3.10.129.110">
    <property type="entry name" value="Polyketide synthase dehydratase"/>
    <property type="match status" value="1"/>
</dbReference>
<evidence type="ECO:0000313" key="8">
    <source>
        <dbReference type="RefSeq" id="XP_024878797.1"/>
    </source>
</evidence>
<dbReference type="CDD" id="cd00833">
    <property type="entry name" value="PKS"/>
    <property type="match status" value="1"/>
</dbReference>
<evidence type="ECO:0000259" key="5">
    <source>
        <dbReference type="PROSITE" id="PS52004"/>
    </source>
</evidence>
<dbReference type="InterPro" id="IPR014031">
    <property type="entry name" value="Ketoacyl_synth_C"/>
</dbReference>
<sequence length="1024" mass="114801">MPHRIGKINNIEKFDSEFFNISATEAHIMDPMTRMLLEHTYEAIIDAGVNPKELRGTRTSVFTAISLSETRSYFSFDPQFARLSMIGCNISFMANRISYWLGVIGQSHNIDSACSSSNSAIVKAYEQIRSGSCDAAIIASANLCFHPHVQMQFYTLGILSSDGYCKPFDEEGTGYMRSEMVAVIYLQKAKNAKRIYATLVHGKINCDGFKEEGITFPSIEKQNILLSEFYEECEISPNELSYVEAHATGTPAGDPVEIMSIDQTLCAKRITPLLMGSVKSNIGHSEPGSSLCQIAKVLLAMETGIITPTIHFKRPRKELTAIIEGRIKIVTEPTEWEGGYVGINSFGFGGANSHILLKSNFKQKTNNGAPNDDLPRLVAVSGRTEEAVKIILDHVRNRPINAEFISLLHHIHNDDIKGHPYRGYVITGSKISHNTISKIEHTPYIRRPICFIFSGLGSQWFGMSRALMKFPVFAKAIQKCGIVLRSYGISLTDILTSDNKNIFDNIFNFLLGLIGLQIGLVDLLTSIGVVPDFIIGHSIGELICGYADGCLTAEETILSAYFIGLALHESKIINGSMAEINLDLETLKVMCPTDIDIACYNSSSNFIVSGPTNSIKTFLTKLQANSISIKEISCGYIPFHSRYIKPAVAKSEEYLNRTLPQKKFHSSKWLTTSSHEYSNTIPLCSKYYTNHLLSPVLFAKTIRSVSKDTVTIEISPQNILQHILNNYLYTTVTNVALYERTEDHNNEIFLESIGKLYNAGLQPQIANLYPTVEFPVSRGTPMISPLIRWDHSENFFVVQFCKKKIIDKKETVVSISTVEEEFTYLTGHVVNEKNLFPATGYLFYIWEMIALLKNQEYINTPVVFEDVNFIRAIVLSQQNEIELTFSIQEGSNRFEIIEGDNAIVTGTVRIPTNIENEKISANLAECIDDEEEMKTKDIYKELRLRGYQYAGAFRGLKSASVTGSNGHIAWTSNWVAFMDSMLQMMILGQNSRSLYVPTRICKLTIDPKYHTQIIQDCPIEDRRK</sequence>
<accession>A0A6J1Q928</accession>
<proteinExistence type="predicted"/>
<dbReference type="Pfam" id="PF00698">
    <property type="entry name" value="Acyl_transf_1"/>
    <property type="match status" value="1"/>
</dbReference>
<dbReference type="RefSeq" id="XP_024878797.1">
    <property type="nucleotide sequence ID" value="XM_025023029.1"/>
</dbReference>
<dbReference type="InterPro" id="IPR049552">
    <property type="entry name" value="PKS_DH_N"/>
</dbReference>
<dbReference type="Gene3D" id="3.40.366.10">
    <property type="entry name" value="Malonyl-Coenzyme A Acyl Carrier Protein, domain 2"/>
    <property type="match status" value="1"/>
</dbReference>
<name>A0A6J1Q928_9HYME</name>
<feature type="domain" description="PKS/mFAS DH" evidence="6">
    <location>
        <begin position="798"/>
        <end position="1024"/>
    </location>
</feature>
<organism evidence="7 8">
    <name type="scientific">Temnothorax curvispinosus</name>
    <dbReference type="NCBI Taxonomy" id="300111"/>
    <lineage>
        <taxon>Eukaryota</taxon>
        <taxon>Metazoa</taxon>
        <taxon>Ecdysozoa</taxon>
        <taxon>Arthropoda</taxon>
        <taxon>Hexapoda</taxon>
        <taxon>Insecta</taxon>
        <taxon>Pterygota</taxon>
        <taxon>Neoptera</taxon>
        <taxon>Endopterygota</taxon>
        <taxon>Hymenoptera</taxon>
        <taxon>Apocrita</taxon>
        <taxon>Aculeata</taxon>
        <taxon>Formicoidea</taxon>
        <taxon>Formicidae</taxon>
        <taxon>Myrmicinae</taxon>
        <taxon>Temnothorax</taxon>
    </lineage>
</organism>
<dbReference type="PANTHER" id="PTHR43775:SF23">
    <property type="entry name" value="FATTY ACID SYNTHASE 3"/>
    <property type="match status" value="1"/>
</dbReference>
<dbReference type="PROSITE" id="PS00606">
    <property type="entry name" value="KS3_1"/>
    <property type="match status" value="1"/>
</dbReference>
<dbReference type="InterPro" id="IPR020841">
    <property type="entry name" value="PKS_Beta-ketoAc_synthase_dom"/>
</dbReference>
<dbReference type="SMART" id="SM00827">
    <property type="entry name" value="PKS_AT"/>
    <property type="match status" value="1"/>
</dbReference>
<dbReference type="InterPro" id="IPR016035">
    <property type="entry name" value="Acyl_Trfase/lysoPLipase"/>
</dbReference>
<dbReference type="PROSITE" id="PS52019">
    <property type="entry name" value="PKS_MFAS_DH"/>
    <property type="match status" value="1"/>
</dbReference>
<gene>
    <name evidence="8" type="primary">LOC112459092</name>
</gene>
<protein>
    <submittedName>
        <fullName evidence="8">Fatty acid synthase-like</fullName>
    </submittedName>
</protein>
<keyword evidence="2" id="KW-0597">Phosphoprotein</keyword>
<dbReference type="InterPro" id="IPR018201">
    <property type="entry name" value="Ketoacyl_synth_AS"/>
</dbReference>
<dbReference type="SUPFAM" id="SSF53901">
    <property type="entry name" value="Thiolase-like"/>
    <property type="match status" value="1"/>
</dbReference>
<dbReference type="Pfam" id="PF21089">
    <property type="entry name" value="PKS_DH_N"/>
    <property type="match status" value="1"/>
</dbReference>
<feature type="region of interest" description="C-terminal hotdog fold" evidence="4">
    <location>
        <begin position="930"/>
        <end position="1024"/>
    </location>
</feature>
<dbReference type="OrthoDB" id="7630912at2759"/>
<dbReference type="InterPro" id="IPR001227">
    <property type="entry name" value="Ac_transferase_dom_sf"/>
</dbReference>
<keyword evidence="1" id="KW-0596">Phosphopantetheine</keyword>
<dbReference type="GO" id="GO:0004315">
    <property type="term" value="F:3-oxoacyl-[acyl-carrier-protein] synthase activity"/>
    <property type="evidence" value="ECO:0007669"/>
    <property type="project" value="InterPro"/>
</dbReference>